<dbReference type="InterPro" id="IPR015655">
    <property type="entry name" value="PP2C"/>
</dbReference>
<evidence type="ECO:0000256" key="6">
    <source>
        <dbReference type="ARBA" id="ARBA00022842"/>
    </source>
</evidence>
<keyword evidence="8" id="KW-0464">Manganese</keyword>
<dbReference type="CDD" id="cd00143">
    <property type="entry name" value="PP2Cc"/>
    <property type="match status" value="1"/>
</dbReference>
<dbReference type="InterPro" id="IPR000222">
    <property type="entry name" value="PP2C_BS"/>
</dbReference>
<dbReference type="EC" id="3.1.3.16" evidence="3"/>
<comment type="cofactor">
    <cofactor evidence="2">
        <name>Mg(2+)</name>
        <dbReference type="ChEBI" id="CHEBI:18420"/>
    </cofactor>
</comment>
<evidence type="ECO:0000256" key="1">
    <source>
        <dbReference type="ARBA" id="ARBA00001936"/>
    </source>
</evidence>
<accession>B8LKT5</accession>
<evidence type="ECO:0000313" key="11">
    <source>
        <dbReference type="EMBL" id="ABR16265.1"/>
    </source>
</evidence>
<evidence type="ECO:0000256" key="7">
    <source>
        <dbReference type="ARBA" id="ARBA00022912"/>
    </source>
</evidence>
<dbReference type="OMA" id="WCHASAA"/>
<dbReference type="PROSITE" id="PS01032">
    <property type="entry name" value="PPM_1"/>
    <property type="match status" value="1"/>
</dbReference>
<dbReference type="Gene3D" id="3.60.40.10">
    <property type="entry name" value="PPM-type phosphatase domain"/>
    <property type="match status" value="1"/>
</dbReference>
<keyword evidence="5 9" id="KW-0378">Hydrolase</keyword>
<dbReference type="GO" id="GO:0004722">
    <property type="term" value="F:protein serine/threonine phosphatase activity"/>
    <property type="evidence" value="ECO:0007669"/>
    <property type="project" value="UniProtKB-EC"/>
</dbReference>
<evidence type="ECO:0000256" key="4">
    <source>
        <dbReference type="ARBA" id="ARBA00022723"/>
    </source>
</evidence>
<dbReference type="EMBL" id="EF676359">
    <property type="protein sequence ID" value="ABR16265.1"/>
    <property type="molecule type" value="mRNA"/>
</dbReference>
<name>B8LKT5_PICSI</name>
<proteinExistence type="evidence at transcript level"/>
<evidence type="ECO:0000256" key="3">
    <source>
        <dbReference type="ARBA" id="ARBA00013081"/>
    </source>
</evidence>
<protein>
    <recommendedName>
        <fullName evidence="3">protein-serine/threonine phosphatase</fullName>
        <ecNumber evidence="3">3.1.3.16</ecNumber>
    </recommendedName>
</protein>
<dbReference type="SUPFAM" id="SSF81606">
    <property type="entry name" value="PP2C-like"/>
    <property type="match status" value="1"/>
</dbReference>
<dbReference type="PANTHER" id="PTHR13832">
    <property type="entry name" value="PROTEIN PHOSPHATASE 2C"/>
    <property type="match status" value="1"/>
</dbReference>
<evidence type="ECO:0000256" key="2">
    <source>
        <dbReference type="ARBA" id="ARBA00001946"/>
    </source>
</evidence>
<dbReference type="GO" id="GO:0046872">
    <property type="term" value="F:metal ion binding"/>
    <property type="evidence" value="ECO:0007669"/>
    <property type="project" value="UniProtKB-KW"/>
</dbReference>
<comment type="similarity">
    <text evidence="9">Belongs to the PP2C family.</text>
</comment>
<dbReference type="InterPro" id="IPR001932">
    <property type="entry name" value="PPM-type_phosphatase-like_dom"/>
</dbReference>
<dbReference type="PROSITE" id="PS51746">
    <property type="entry name" value="PPM_2"/>
    <property type="match status" value="1"/>
</dbReference>
<evidence type="ECO:0000259" key="10">
    <source>
        <dbReference type="PROSITE" id="PS51746"/>
    </source>
</evidence>
<evidence type="ECO:0000256" key="5">
    <source>
        <dbReference type="ARBA" id="ARBA00022801"/>
    </source>
</evidence>
<dbReference type="AlphaFoldDB" id="B8LKT5"/>
<sequence length="399" mass="43582">MELLSLVYYNTFMPNCSGVCVNKCTVQRRSSMECRKRGGVQVAGVAARPVQVDLSASDTSKEGSIKWGWVGIQGPRTEMEDAIVLRVDGLNNFTYAAVFDGHAGFASAKFLKDELYKECAIALQDGLLLESNDLGATREALRKAFIETDRKLISWLEEVNDGVDSGSTATVMFVGGGRLIISHIGDSSVVLSRSGKPMEITSAHRPYGNSKVSLDEIRRIKAAGGWVTNGRICGDISVSRAFGDMRFKTKMKDMLEEGIREGKWTGKFASRIKLNGDWVTAIPDIYHADLGPDIEFIIVASDGLWDCMNSSDAVKFVRSQLRQHRDVQCACEALANAALKRNTQDNVSIIIADFGRVPQEDGPEKEQNFGSEIVQATATVGIVTLGIWLSSLVGQELGR</sequence>
<dbReference type="SMART" id="SM00332">
    <property type="entry name" value="PP2Cc"/>
    <property type="match status" value="1"/>
</dbReference>
<dbReference type="InterPro" id="IPR036457">
    <property type="entry name" value="PPM-type-like_dom_sf"/>
</dbReference>
<reference evidence="11" key="1">
    <citation type="submission" date="2007-06" db="EMBL/GenBank/DDBJ databases">
        <title>Full length cDNA sequences from Sitka Spruce (Picea sitchensis).</title>
        <authorList>
            <person name="Ralph S.G."/>
            <person name="Chun H.E."/>
            <person name="Liao N."/>
            <person name="Ali J."/>
            <person name="Reid K."/>
            <person name="Kolosova N."/>
            <person name="Cooper N."/>
            <person name="Cullis C."/>
            <person name="Jancsik S."/>
            <person name="Moore R."/>
            <person name="Mayo M."/>
            <person name="Wagner S."/>
            <person name="Holt R.A."/>
            <person name="Jones S.J.M."/>
            <person name="Marra M.A."/>
            <person name="Ritland C.E."/>
            <person name="Ritland K."/>
            <person name="Bohlmann J."/>
        </authorList>
    </citation>
    <scope>NUCLEOTIDE SEQUENCE</scope>
    <source>
        <tissue evidence="11">Green portion of the leader tissue</tissue>
    </source>
</reference>
<feature type="domain" description="PPM-type phosphatase" evidence="10">
    <location>
        <begin position="66"/>
        <end position="354"/>
    </location>
</feature>
<dbReference type="Pfam" id="PF00481">
    <property type="entry name" value="PP2C"/>
    <property type="match status" value="1"/>
</dbReference>
<evidence type="ECO:0000256" key="8">
    <source>
        <dbReference type="ARBA" id="ARBA00023211"/>
    </source>
</evidence>
<organism evidence="11">
    <name type="scientific">Picea sitchensis</name>
    <name type="common">Sitka spruce</name>
    <name type="synonym">Pinus sitchensis</name>
    <dbReference type="NCBI Taxonomy" id="3332"/>
    <lineage>
        <taxon>Eukaryota</taxon>
        <taxon>Viridiplantae</taxon>
        <taxon>Streptophyta</taxon>
        <taxon>Embryophyta</taxon>
        <taxon>Tracheophyta</taxon>
        <taxon>Spermatophyta</taxon>
        <taxon>Pinopsida</taxon>
        <taxon>Pinidae</taxon>
        <taxon>Conifers I</taxon>
        <taxon>Pinales</taxon>
        <taxon>Pinaceae</taxon>
        <taxon>Picea</taxon>
    </lineage>
</organism>
<keyword evidence="4" id="KW-0479">Metal-binding</keyword>
<evidence type="ECO:0000256" key="9">
    <source>
        <dbReference type="RuleBase" id="RU003465"/>
    </source>
</evidence>
<keyword evidence="7 9" id="KW-0904">Protein phosphatase</keyword>
<keyword evidence="6" id="KW-0460">Magnesium</keyword>
<comment type="cofactor">
    <cofactor evidence="1">
        <name>Mn(2+)</name>
        <dbReference type="ChEBI" id="CHEBI:29035"/>
    </cofactor>
</comment>
<dbReference type="PANTHER" id="PTHR13832:SF589">
    <property type="entry name" value="[PYRUVATE DEHYDROGENASE [ACETYL-TRANSFERRING]]-PHOSPHATASE 2, MITOCHONDRIAL"/>
    <property type="match status" value="1"/>
</dbReference>